<dbReference type="AlphaFoldDB" id="A0A088E6H3"/>
<reference evidence="1 2" key="1">
    <citation type="journal article" date="2014" name="J. Bacteriol.">
        <title>Role of an Archaeal PitA Transporter in the Copper and Arsenic Resistance of Metallosphaera sedula, an Extreme Thermoacidophile.</title>
        <authorList>
            <person name="McCarthy S."/>
            <person name="Ai C."/>
            <person name="Wheaton G."/>
            <person name="Tevatia R."/>
            <person name="Eckrich V."/>
            <person name="Kelly R."/>
            <person name="Blum P."/>
        </authorList>
    </citation>
    <scope>NUCLEOTIDE SEQUENCE [LARGE SCALE GENOMIC DNA]</scope>
    <source>
        <strain evidence="1 2">CuR1</strain>
    </source>
</reference>
<accession>A0A088E6H3</accession>
<gene>
    <name evidence="1" type="ORF">HA72_1205</name>
</gene>
<evidence type="ECO:0000313" key="1">
    <source>
        <dbReference type="EMBL" id="AIM27352.1"/>
    </source>
</evidence>
<protein>
    <submittedName>
        <fullName evidence="1">Uncharacterized protein</fullName>
    </submittedName>
</protein>
<dbReference type="Proteomes" id="UP000029084">
    <property type="component" value="Chromosome"/>
</dbReference>
<sequence length="95" mass="10790">MGRSSSSSSCKSRCGMKHVKLLDLWSSARKVADEGVRVVDETWSYVKMNAKVFSIQVLMAFPFLSKASMSCPQEMGESQPFKDFNSTFQRRRVNK</sequence>
<name>A0A088E6H3_9CREN</name>
<evidence type="ECO:0000313" key="2">
    <source>
        <dbReference type="Proteomes" id="UP000029084"/>
    </source>
</evidence>
<dbReference type="EMBL" id="CP008822">
    <property type="protein sequence ID" value="AIM27352.1"/>
    <property type="molecule type" value="Genomic_DNA"/>
</dbReference>
<proteinExistence type="predicted"/>
<organism evidence="1 2">
    <name type="scientific">Metallosphaera sedula</name>
    <dbReference type="NCBI Taxonomy" id="43687"/>
    <lineage>
        <taxon>Archaea</taxon>
        <taxon>Thermoproteota</taxon>
        <taxon>Thermoprotei</taxon>
        <taxon>Sulfolobales</taxon>
        <taxon>Sulfolobaceae</taxon>
        <taxon>Metallosphaera</taxon>
    </lineage>
</organism>